<sequence length="740" mass="82496">MSAALDVLFVADVRFEGGTSTALAVEIRTAARAGLRTGLLAIKGPLLGLPFPMHPDLRRLIDEGLTERIDPDMRLHARLVLIHHPTIIENRPTRPLSITSDKLLVVLHHPMYDGCGRRQYDLDRVVAHACDAFGSDVFLAPVSAVVRDSLPQRLPPYAHMLEEDWGNLIDLDDWAAKPARQPAYPVVIGRHSRPDPLKWPTAEEVLLAYPADGARFRVRALGADAFLAEKYGTIPPNWELVPFTWDDVPAFLGTLDFYVYFHDPAWSEAFGRTILEALATGLVVILPPHFALLFGKAAVYGEPADVERLIDGFVRDPERYRSQSEQARRFVENNHDAAIYADRLARIMAAPDKAVAPQGGGLFPALPQRNVLFASSNGIGVGHLAQQLAVAQRLPPGLTPVFATMSYSMKAAVQQGYQAHFLPHHRILDADPEDWNTCLAEELFELIAHLRPAVFAYDATAVFEGVTRALGAFPDIFKIWVRRPLWRESHRVFLDFSDRFDAVIEPGELAETFDHGPTAACRKETFLVPSVLHLDPAERMARQSARAALDLPEGMTVVAVQLGSGANFDMRDLRNALLAEVLRRPDTIALEIRSPITPEAAGLERLGERHRVVELFPSFRFSNAFDAAITAAGYNTFHEQVLGAIPTLFVPNEADEMDLQASRARWAELTGRGWLMRRDYDLGFAAAHVERLLDPVERENVVRRCRSIAWTNGARDIARYVEDHARIVRTDWDITKLGSL</sequence>
<dbReference type="Gene3D" id="3.40.50.2000">
    <property type="entry name" value="Glycogen Phosphorylase B"/>
    <property type="match status" value="2"/>
</dbReference>
<dbReference type="SUPFAM" id="SSF53756">
    <property type="entry name" value="UDP-Glycosyltransferase/glycogen phosphorylase"/>
    <property type="match status" value="2"/>
</dbReference>
<evidence type="ECO:0000313" key="2">
    <source>
        <dbReference type="Proteomes" id="UP000295351"/>
    </source>
</evidence>
<accession>A0A4R2D3S1</accession>
<keyword evidence="2" id="KW-1185">Reference proteome</keyword>
<gene>
    <name evidence="1" type="ORF">EV665_10566</name>
</gene>
<dbReference type="AlphaFoldDB" id="A0A4R2D3S1"/>
<evidence type="ECO:0000313" key="1">
    <source>
        <dbReference type="EMBL" id="TCN45979.1"/>
    </source>
</evidence>
<dbReference type="Proteomes" id="UP000295351">
    <property type="component" value="Unassembled WGS sequence"/>
</dbReference>
<dbReference type="RefSeq" id="WP_133034041.1">
    <property type="nucleotide sequence ID" value="NZ_BAABEI010000002.1"/>
</dbReference>
<protein>
    <submittedName>
        <fullName evidence="1">Glycosyltransferase involved in cell wall biosynthesis</fullName>
    </submittedName>
</protein>
<keyword evidence="1" id="KW-0808">Transferase</keyword>
<dbReference type="GO" id="GO:0016740">
    <property type="term" value="F:transferase activity"/>
    <property type="evidence" value="ECO:0007669"/>
    <property type="project" value="UniProtKB-KW"/>
</dbReference>
<organism evidence="1 2">
    <name type="scientific">Shinella granuli</name>
    <dbReference type="NCBI Taxonomy" id="323621"/>
    <lineage>
        <taxon>Bacteria</taxon>
        <taxon>Pseudomonadati</taxon>
        <taxon>Pseudomonadota</taxon>
        <taxon>Alphaproteobacteria</taxon>
        <taxon>Hyphomicrobiales</taxon>
        <taxon>Rhizobiaceae</taxon>
        <taxon>Shinella</taxon>
    </lineage>
</organism>
<comment type="caution">
    <text evidence="1">The sequence shown here is derived from an EMBL/GenBank/DDBJ whole genome shotgun (WGS) entry which is preliminary data.</text>
</comment>
<name>A0A4R2D3S1_SHIGR</name>
<reference evidence="1 2" key="1">
    <citation type="submission" date="2019-03" db="EMBL/GenBank/DDBJ databases">
        <title>Genomic Encyclopedia of Type Strains, Phase IV (KMG-IV): sequencing the most valuable type-strain genomes for metagenomic binning, comparative biology and taxonomic classification.</title>
        <authorList>
            <person name="Goeker M."/>
        </authorList>
    </citation>
    <scope>NUCLEOTIDE SEQUENCE [LARGE SCALE GENOMIC DNA]</scope>
    <source>
        <strain evidence="1 2">DSM 18401</strain>
    </source>
</reference>
<dbReference type="EMBL" id="SLVX01000005">
    <property type="protein sequence ID" value="TCN45979.1"/>
    <property type="molecule type" value="Genomic_DNA"/>
</dbReference>
<proteinExistence type="predicted"/>